<reference evidence="1 2" key="1">
    <citation type="submission" date="2020-07" db="EMBL/GenBank/DDBJ databases">
        <authorList>
            <person name="Feng X."/>
        </authorList>
    </citation>
    <scope>NUCLEOTIDE SEQUENCE [LARGE SCALE GENOMIC DNA]</scope>
    <source>
        <strain evidence="1 2">JCM14086</strain>
    </source>
</reference>
<protein>
    <submittedName>
        <fullName evidence="1">Four helix bundle protein</fullName>
    </submittedName>
</protein>
<name>A0A7X1B1D3_9BACT</name>
<dbReference type="EMBL" id="JACHVA010000134">
    <property type="protein sequence ID" value="MBC2603836.1"/>
    <property type="molecule type" value="Genomic_DNA"/>
</dbReference>
<sequence length="123" mass="14145">MSQDSLENFKAYRLAMELFDLVIEDLTPLTRNPALQKLVSQQLGSADSIAANIEEGHGRETTKEYIRFLVIARGSARETKGRYQRMRKWFPEEIVADRTERCSHIFAILTKTIISLKRRGSSQ</sequence>
<dbReference type="PANTHER" id="PTHR38471">
    <property type="entry name" value="FOUR HELIX BUNDLE PROTEIN"/>
    <property type="match status" value="1"/>
</dbReference>
<organism evidence="1 2">
    <name type="scientific">Puniceicoccus vermicola</name>
    <dbReference type="NCBI Taxonomy" id="388746"/>
    <lineage>
        <taxon>Bacteria</taxon>
        <taxon>Pseudomonadati</taxon>
        <taxon>Verrucomicrobiota</taxon>
        <taxon>Opitutia</taxon>
        <taxon>Puniceicoccales</taxon>
        <taxon>Puniceicoccaceae</taxon>
        <taxon>Puniceicoccus</taxon>
    </lineage>
</organism>
<dbReference type="InterPro" id="IPR036583">
    <property type="entry name" value="23S_rRNA_IVS_sf"/>
</dbReference>
<dbReference type="Gene3D" id="1.20.1440.60">
    <property type="entry name" value="23S rRNA-intervening sequence"/>
    <property type="match status" value="1"/>
</dbReference>
<accession>A0A7X1B1D3</accession>
<dbReference type="PANTHER" id="PTHR38471:SF2">
    <property type="entry name" value="FOUR HELIX BUNDLE PROTEIN"/>
    <property type="match status" value="1"/>
</dbReference>
<dbReference type="InterPro" id="IPR012657">
    <property type="entry name" value="23S_rRNA-intervening_sequence"/>
</dbReference>
<dbReference type="SUPFAM" id="SSF158446">
    <property type="entry name" value="IVS-encoded protein-like"/>
    <property type="match status" value="1"/>
</dbReference>
<evidence type="ECO:0000313" key="2">
    <source>
        <dbReference type="Proteomes" id="UP000525652"/>
    </source>
</evidence>
<dbReference type="Proteomes" id="UP000525652">
    <property type="component" value="Unassembled WGS sequence"/>
</dbReference>
<dbReference type="Pfam" id="PF05635">
    <property type="entry name" value="23S_rRNA_IVP"/>
    <property type="match status" value="1"/>
</dbReference>
<dbReference type="AlphaFoldDB" id="A0A7X1B1D3"/>
<dbReference type="NCBIfam" id="TIGR02436">
    <property type="entry name" value="four helix bundle protein"/>
    <property type="match status" value="1"/>
</dbReference>
<gene>
    <name evidence="1" type="ORF">H5P30_18820</name>
</gene>
<dbReference type="RefSeq" id="WP_185694456.1">
    <property type="nucleotide sequence ID" value="NZ_JACHVA010000134.1"/>
</dbReference>
<evidence type="ECO:0000313" key="1">
    <source>
        <dbReference type="EMBL" id="MBC2603836.1"/>
    </source>
</evidence>
<keyword evidence="2" id="KW-1185">Reference proteome</keyword>
<proteinExistence type="predicted"/>
<comment type="caution">
    <text evidence="1">The sequence shown here is derived from an EMBL/GenBank/DDBJ whole genome shotgun (WGS) entry which is preliminary data.</text>
</comment>